<evidence type="ECO:0000313" key="2">
    <source>
        <dbReference type="EMBL" id="SNR52123.1"/>
    </source>
</evidence>
<name>A0A238X0F5_9BACT</name>
<keyword evidence="3" id="KW-1185">Reference proteome</keyword>
<dbReference type="EMBL" id="FZNS01000003">
    <property type="protein sequence ID" value="SNR52123.1"/>
    <property type="molecule type" value="Genomic_DNA"/>
</dbReference>
<evidence type="ECO:0000256" key="1">
    <source>
        <dbReference type="SAM" id="Phobius"/>
    </source>
</evidence>
<sequence length="124" mass="13800">MSPMQEKSGSTRNWVYVALGIVAFAVFYLIKSVKMKDVVKLAVGKQDIFLSMLDKGNVSPRILSRTGKIVSRKFDAGKPGPKQDSLSFRLVLKGEKATATIRTKVMKQPDGKWQMVKSDTTFSE</sequence>
<dbReference type="Proteomes" id="UP000198310">
    <property type="component" value="Unassembled WGS sequence"/>
</dbReference>
<reference evidence="3" key="1">
    <citation type="submission" date="2017-06" db="EMBL/GenBank/DDBJ databases">
        <authorList>
            <person name="Varghese N."/>
            <person name="Submissions S."/>
        </authorList>
    </citation>
    <scope>NUCLEOTIDE SEQUENCE [LARGE SCALE GENOMIC DNA]</scope>
    <source>
        <strain evidence="3">DSM 28041</strain>
    </source>
</reference>
<keyword evidence="1" id="KW-1133">Transmembrane helix</keyword>
<proteinExistence type="predicted"/>
<organism evidence="2 3">
    <name type="scientific">Hymenobacter mucosus</name>
    <dbReference type="NCBI Taxonomy" id="1411120"/>
    <lineage>
        <taxon>Bacteria</taxon>
        <taxon>Pseudomonadati</taxon>
        <taxon>Bacteroidota</taxon>
        <taxon>Cytophagia</taxon>
        <taxon>Cytophagales</taxon>
        <taxon>Hymenobacteraceae</taxon>
        <taxon>Hymenobacter</taxon>
    </lineage>
</organism>
<protein>
    <submittedName>
        <fullName evidence="2">Uncharacterized protein</fullName>
    </submittedName>
</protein>
<keyword evidence="1" id="KW-0472">Membrane</keyword>
<keyword evidence="1" id="KW-0812">Transmembrane</keyword>
<gene>
    <name evidence="2" type="ORF">SAMN06269173_103321</name>
</gene>
<accession>A0A238X0F5</accession>
<dbReference type="AlphaFoldDB" id="A0A238X0F5"/>
<evidence type="ECO:0000313" key="3">
    <source>
        <dbReference type="Proteomes" id="UP000198310"/>
    </source>
</evidence>
<feature type="transmembrane region" description="Helical" evidence="1">
    <location>
        <begin position="13"/>
        <end position="30"/>
    </location>
</feature>
<dbReference type="RefSeq" id="WP_179225493.1">
    <property type="nucleotide sequence ID" value="NZ_FZNS01000003.1"/>
</dbReference>